<protein>
    <recommendedName>
        <fullName evidence="1">TadE-like domain-containing protein</fullName>
    </recommendedName>
</protein>
<sequence length="120" mass="12552">MEFALVLPVLFLVLLGAIDWGYYFFVEEIVTNAAREGARAGSIAVKKDAASTASTVSKTYLSNSGLKSAPTVTAQLVTASGVDSVRVSIAYPIGKTGSITGFLKQPLIPAGAKALAEMRR</sequence>
<accession>A0ABM7X9H0</accession>
<reference evidence="3" key="1">
    <citation type="journal article" date="2022" name="Int. J. Syst. Evol. Microbiol.">
        <title>Anaeromyxobacter oryzae sp. nov., Anaeromyxobacter diazotrophicus sp. nov. and Anaeromyxobacter paludicola sp. nov., isolated from paddy soils.</title>
        <authorList>
            <person name="Itoh H."/>
            <person name="Xu Z."/>
            <person name="Mise K."/>
            <person name="Masuda Y."/>
            <person name="Ushijima N."/>
            <person name="Hayakawa C."/>
            <person name="Shiratori Y."/>
            <person name="Senoo K."/>
        </authorList>
    </citation>
    <scope>NUCLEOTIDE SEQUENCE [LARGE SCALE GENOMIC DNA]</scope>
    <source>
        <strain evidence="3">Red630</strain>
    </source>
</reference>
<evidence type="ECO:0000259" key="1">
    <source>
        <dbReference type="Pfam" id="PF07811"/>
    </source>
</evidence>
<evidence type="ECO:0000313" key="2">
    <source>
        <dbReference type="EMBL" id="BDG08494.1"/>
    </source>
</evidence>
<dbReference type="Pfam" id="PF07811">
    <property type="entry name" value="TadE"/>
    <property type="match status" value="1"/>
</dbReference>
<organism evidence="2 3">
    <name type="scientific">Anaeromyxobacter paludicola</name>
    <dbReference type="NCBI Taxonomy" id="2918171"/>
    <lineage>
        <taxon>Bacteria</taxon>
        <taxon>Pseudomonadati</taxon>
        <taxon>Myxococcota</taxon>
        <taxon>Myxococcia</taxon>
        <taxon>Myxococcales</taxon>
        <taxon>Cystobacterineae</taxon>
        <taxon>Anaeromyxobacteraceae</taxon>
        <taxon>Anaeromyxobacter</taxon>
    </lineage>
</organism>
<dbReference type="Proteomes" id="UP001162734">
    <property type="component" value="Chromosome"/>
</dbReference>
<name>A0ABM7X9H0_9BACT</name>
<feature type="domain" description="TadE-like" evidence="1">
    <location>
        <begin position="2"/>
        <end position="39"/>
    </location>
</feature>
<gene>
    <name evidence="2" type="ORF">AMPC_16070</name>
</gene>
<dbReference type="RefSeq" id="WP_248345670.1">
    <property type="nucleotide sequence ID" value="NZ_AP025592.1"/>
</dbReference>
<keyword evidence="3" id="KW-1185">Reference proteome</keyword>
<evidence type="ECO:0000313" key="3">
    <source>
        <dbReference type="Proteomes" id="UP001162734"/>
    </source>
</evidence>
<dbReference type="InterPro" id="IPR012495">
    <property type="entry name" value="TadE-like_dom"/>
</dbReference>
<dbReference type="EMBL" id="AP025592">
    <property type="protein sequence ID" value="BDG08494.1"/>
    <property type="molecule type" value="Genomic_DNA"/>
</dbReference>
<proteinExistence type="predicted"/>